<dbReference type="NCBIfam" id="TIGR01509">
    <property type="entry name" value="HAD-SF-IA-v3"/>
    <property type="match status" value="1"/>
</dbReference>
<reference evidence="2" key="1">
    <citation type="journal article" date="2023" name="Mol. Phylogenet. Evol.">
        <title>Genome-scale phylogeny and comparative genomics of the fungal order Sordariales.</title>
        <authorList>
            <person name="Hensen N."/>
            <person name="Bonometti L."/>
            <person name="Westerberg I."/>
            <person name="Brannstrom I.O."/>
            <person name="Guillou S."/>
            <person name="Cros-Aarteil S."/>
            <person name="Calhoun S."/>
            <person name="Haridas S."/>
            <person name="Kuo A."/>
            <person name="Mondo S."/>
            <person name="Pangilinan J."/>
            <person name="Riley R."/>
            <person name="LaButti K."/>
            <person name="Andreopoulos B."/>
            <person name="Lipzen A."/>
            <person name="Chen C."/>
            <person name="Yan M."/>
            <person name="Daum C."/>
            <person name="Ng V."/>
            <person name="Clum A."/>
            <person name="Steindorff A."/>
            <person name="Ohm R.A."/>
            <person name="Martin F."/>
            <person name="Silar P."/>
            <person name="Natvig D.O."/>
            <person name="Lalanne C."/>
            <person name="Gautier V."/>
            <person name="Ament-Velasquez S.L."/>
            <person name="Kruys A."/>
            <person name="Hutchinson M.I."/>
            <person name="Powell A.J."/>
            <person name="Barry K."/>
            <person name="Miller A.N."/>
            <person name="Grigoriev I.V."/>
            <person name="Debuchy R."/>
            <person name="Gladieux P."/>
            <person name="Hiltunen Thoren M."/>
            <person name="Johannesson H."/>
        </authorList>
    </citation>
    <scope>NUCLEOTIDE SEQUENCE</scope>
    <source>
        <strain evidence="2">PSN293</strain>
    </source>
</reference>
<keyword evidence="3" id="KW-1185">Reference proteome</keyword>
<dbReference type="Proteomes" id="UP001301769">
    <property type="component" value="Unassembled WGS sequence"/>
</dbReference>
<dbReference type="GO" id="GO:0016791">
    <property type="term" value="F:phosphatase activity"/>
    <property type="evidence" value="ECO:0007669"/>
    <property type="project" value="UniProtKB-ARBA"/>
</dbReference>
<reference evidence="2" key="2">
    <citation type="submission" date="2023-05" db="EMBL/GenBank/DDBJ databases">
        <authorList>
            <consortium name="Lawrence Berkeley National Laboratory"/>
            <person name="Steindorff A."/>
            <person name="Hensen N."/>
            <person name="Bonometti L."/>
            <person name="Westerberg I."/>
            <person name="Brannstrom I.O."/>
            <person name="Guillou S."/>
            <person name="Cros-Aarteil S."/>
            <person name="Calhoun S."/>
            <person name="Haridas S."/>
            <person name="Kuo A."/>
            <person name="Mondo S."/>
            <person name="Pangilinan J."/>
            <person name="Riley R."/>
            <person name="Labutti K."/>
            <person name="Andreopoulos B."/>
            <person name="Lipzen A."/>
            <person name="Chen C."/>
            <person name="Yanf M."/>
            <person name="Daum C."/>
            <person name="Ng V."/>
            <person name="Clum A."/>
            <person name="Ohm R."/>
            <person name="Martin F."/>
            <person name="Silar P."/>
            <person name="Natvig D."/>
            <person name="Lalanne C."/>
            <person name="Gautier V."/>
            <person name="Ament-Velasquez S.L."/>
            <person name="Kruys A."/>
            <person name="Hutchinson M.I."/>
            <person name="Powell A.J."/>
            <person name="Barry K."/>
            <person name="Miller A.N."/>
            <person name="Grigoriev I.V."/>
            <person name="Debuchy R."/>
            <person name="Gladieux P."/>
            <person name="Thoren M.H."/>
            <person name="Johannesson H."/>
        </authorList>
    </citation>
    <scope>NUCLEOTIDE SEQUENCE</scope>
    <source>
        <strain evidence="2">PSN293</strain>
    </source>
</reference>
<dbReference type="InterPro" id="IPR006439">
    <property type="entry name" value="HAD-SF_hydro_IA"/>
</dbReference>
<sequence length="543" mass="59911">MVLLESKLAVVGYPDAPLFNKQTHASSNKIAPSRPCNTYSSSPPTVKKPPRAIIFDLGDVLFQWSARTTTTIPARKLRDILSTSIWHSYERGEISRDECFEQSAQRFSLEAHEIAEAFTQARASVQPDHDIVAFLKELKADPAVEVYAMSNIGQEDYEDVLEGRPEGDPMWLPGLFDNVFSSAGAGHRKPERAFYQQVLDQIGHVGQDVMFIDDKEENIRAARGLGIHGVVFKNGQATVDMLKAILYSPVGQGWRYVYQNANTCNSKTETGVAFADTFAKLLTADTLQDQTLINLSWGTGETWNFFADGDVPALVPGGVFPDDLDTTSLALQVLPPSRDGLVTSVLDRMAACANADGTFMTYFDPERIRIDPIVSANILGCFYSFSRGHLFPKTLDMVHEFIRGRSYLPNGTKYYPSPDVCLFFLSRLLDAPPENDSTGLRQRLAPLLATQVRERIQASLMGGDQSRGTALDIACRILSSAQVGIPTRDYEHERRALLELQAGDGSWETGWIYQYGSTGIKIGNTAVTTAIAVKALQVMSETD</sequence>
<organism evidence="2 3">
    <name type="scientific">Rhypophila decipiens</name>
    <dbReference type="NCBI Taxonomy" id="261697"/>
    <lineage>
        <taxon>Eukaryota</taxon>
        <taxon>Fungi</taxon>
        <taxon>Dikarya</taxon>
        <taxon>Ascomycota</taxon>
        <taxon>Pezizomycotina</taxon>
        <taxon>Sordariomycetes</taxon>
        <taxon>Sordariomycetidae</taxon>
        <taxon>Sordariales</taxon>
        <taxon>Naviculisporaceae</taxon>
        <taxon>Rhypophila</taxon>
    </lineage>
</organism>
<protein>
    <submittedName>
        <fullName evidence="2">Alpha-D-glucose-1-phosphate phosphatase YihX</fullName>
    </submittedName>
</protein>
<evidence type="ECO:0000256" key="1">
    <source>
        <dbReference type="SAM" id="MobiDB-lite"/>
    </source>
</evidence>
<dbReference type="AlphaFoldDB" id="A0AAN6Y8Z3"/>
<proteinExistence type="predicted"/>
<accession>A0AAN6Y8Z3</accession>
<dbReference type="PANTHER" id="PTHR43611:SF3">
    <property type="entry name" value="FLAVIN MONONUCLEOTIDE HYDROLASE 1, CHLOROPLATIC"/>
    <property type="match status" value="1"/>
</dbReference>
<dbReference type="InterPro" id="IPR023214">
    <property type="entry name" value="HAD_sf"/>
</dbReference>
<dbReference type="PANTHER" id="PTHR43611">
    <property type="entry name" value="ALPHA-D-GLUCOSE 1-PHOSPHATE PHOSPHATASE"/>
    <property type="match status" value="1"/>
</dbReference>
<dbReference type="Gene3D" id="1.10.150.240">
    <property type="entry name" value="Putative phosphatase, domain 2"/>
    <property type="match status" value="1"/>
</dbReference>
<dbReference type="EMBL" id="MU858096">
    <property type="protein sequence ID" value="KAK4214303.1"/>
    <property type="molecule type" value="Genomic_DNA"/>
</dbReference>
<dbReference type="InterPro" id="IPR036412">
    <property type="entry name" value="HAD-like_sf"/>
</dbReference>
<dbReference type="SFLD" id="SFLDS00003">
    <property type="entry name" value="Haloacid_Dehalogenase"/>
    <property type="match status" value="1"/>
</dbReference>
<dbReference type="InterPro" id="IPR023198">
    <property type="entry name" value="PGP-like_dom2"/>
</dbReference>
<dbReference type="SUPFAM" id="SSF56784">
    <property type="entry name" value="HAD-like"/>
    <property type="match status" value="1"/>
</dbReference>
<evidence type="ECO:0000313" key="2">
    <source>
        <dbReference type="EMBL" id="KAK4214303.1"/>
    </source>
</evidence>
<dbReference type="Gene3D" id="3.40.50.1000">
    <property type="entry name" value="HAD superfamily/HAD-like"/>
    <property type="match status" value="1"/>
</dbReference>
<dbReference type="CDD" id="cd02603">
    <property type="entry name" value="HAD_sEH-N_like"/>
    <property type="match status" value="1"/>
</dbReference>
<comment type="caution">
    <text evidence="2">The sequence shown here is derived from an EMBL/GenBank/DDBJ whole genome shotgun (WGS) entry which is preliminary data.</text>
</comment>
<dbReference type="Pfam" id="PF00702">
    <property type="entry name" value="Hydrolase"/>
    <property type="match status" value="1"/>
</dbReference>
<gene>
    <name evidence="2" type="ORF">QBC37DRAFT_387309</name>
</gene>
<dbReference type="SFLD" id="SFLDG01129">
    <property type="entry name" value="C1.5:_HAD__Beta-PGM__Phosphata"/>
    <property type="match status" value="1"/>
</dbReference>
<feature type="region of interest" description="Disordered" evidence="1">
    <location>
        <begin position="24"/>
        <end position="44"/>
    </location>
</feature>
<name>A0AAN6Y8Z3_9PEZI</name>
<evidence type="ECO:0000313" key="3">
    <source>
        <dbReference type="Proteomes" id="UP001301769"/>
    </source>
</evidence>